<keyword evidence="3" id="KW-1185">Reference proteome</keyword>
<evidence type="ECO:0000313" key="2">
    <source>
        <dbReference type="EMBL" id="BES88443.1"/>
    </source>
</evidence>
<accession>A0ABN7A8Z0</accession>
<dbReference type="Proteomes" id="UP001307889">
    <property type="component" value="Chromosome 1"/>
</dbReference>
<evidence type="ECO:0008006" key="4">
    <source>
        <dbReference type="Google" id="ProtNLM"/>
    </source>
</evidence>
<protein>
    <recommendedName>
        <fullName evidence="4">Lipid-binding serum glycoprotein N-terminal domain-containing protein</fullName>
    </recommendedName>
</protein>
<evidence type="ECO:0000313" key="3">
    <source>
        <dbReference type="Proteomes" id="UP001307889"/>
    </source>
</evidence>
<proteinExistence type="predicted"/>
<gene>
    <name evidence="2" type="ORF">NTJ_01249</name>
</gene>
<keyword evidence="1" id="KW-0732">Signal</keyword>
<reference evidence="2 3" key="1">
    <citation type="submission" date="2023-09" db="EMBL/GenBank/DDBJ databases">
        <title>Nesidiocoris tenuis whole genome shotgun sequence.</title>
        <authorList>
            <person name="Shibata T."/>
            <person name="Shimoda M."/>
            <person name="Kobayashi T."/>
            <person name="Uehara T."/>
        </authorList>
    </citation>
    <scope>NUCLEOTIDE SEQUENCE [LARGE SCALE GENOMIC DNA]</scope>
    <source>
        <strain evidence="2 3">Japan</strain>
    </source>
</reference>
<evidence type="ECO:0000256" key="1">
    <source>
        <dbReference type="SAM" id="SignalP"/>
    </source>
</evidence>
<dbReference type="EMBL" id="AP028909">
    <property type="protein sequence ID" value="BES88443.1"/>
    <property type="molecule type" value="Genomic_DNA"/>
</dbReference>
<sequence>MRKLLFALQLIAVLMAASLAKPTPTYLEGIEIQVHNYIDDLVRKALEYIRSLLQKHDPFPVPDMPQQTVIGDNVNLIATFNNLLVSNASDFTVDNIENNILGMWAKFGVTVPSMHLEGGYTVMGKAEGKVVTGNGNFKLNIVQLKTNGYVKVGIQDWWLQMTELDIDYTIQDLSFTASGLVIEGMSAEEIDALFSKSFLQYFQNNEKFVSQQVSTYVQGIANGIMRGKNLKQLLQWLKDIINGNVI</sequence>
<dbReference type="Pfam" id="PF06585">
    <property type="entry name" value="JHBP"/>
    <property type="match status" value="1"/>
</dbReference>
<feature type="signal peptide" evidence="1">
    <location>
        <begin position="1"/>
        <end position="20"/>
    </location>
</feature>
<feature type="chain" id="PRO_5047319798" description="Lipid-binding serum glycoprotein N-terminal domain-containing protein" evidence="1">
    <location>
        <begin position="21"/>
        <end position="246"/>
    </location>
</feature>
<dbReference type="PANTHER" id="PTHR11008:SF41">
    <property type="entry name" value="RE70318P"/>
    <property type="match status" value="1"/>
</dbReference>
<organism evidence="2 3">
    <name type="scientific">Nesidiocoris tenuis</name>
    <dbReference type="NCBI Taxonomy" id="355587"/>
    <lineage>
        <taxon>Eukaryota</taxon>
        <taxon>Metazoa</taxon>
        <taxon>Ecdysozoa</taxon>
        <taxon>Arthropoda</taxon>
        <taxon>Hexapoda</taxon>
        <taxon>Insecta</taxon>
        <taxon>Pterygota</taxon>
        <taxon>Neoptera</taxon>
        <taxon>Paraneoptera</taxon>
        <taxon>Hemiptera</taxon>
        <taxon>Heteroptera</taxon>
        <taxon>Panheteroptera</taxon>
        <taxon>Cimicomorpha</taxon>
        <taxon>Miridae</taxon>
        <taxon>Dicyphina</taxon>
        <taxon>Nesidiocoris</taxon>
    </lineage>
</organism>
<name>A0ABN7A8Z0_9HEMI</name>
<dbReference type="PANTHER" id="PTHR11008">
    <property type="entry name" value="PROTEIN TAKEOUT-LIKE PROTEIN"/>
    <property type="match status" value="1"/>
</dbReference>
<dbReference type="Gene3D" id="3.15.10.30">
    <property type="entry name" value="Haemolymph juvenile hormone binding protein"/>
    <property type="match status" value="1"/>
</dbReference>
<dbReference type="InterPro" id="IPR010562">
    <property type="entry name" value="Haemolymph_juvenile_hormone-bd"/>
</dbReference>
<dbReference type="InterPro" id="IPR038606">
    <property type="entry name" value="To_sf"/>
</dbReference>